<dbReference type="Proteomes" id="UP000214596">
    <property type="component" value="Unassembled WGS sequence"/>
</dbReference>
<dbReference type="Pfam" id="PF20215">
    <property type="entry name" value="DUF6575"/>
    <property type="match status" value="1"/>
</dbReference>
<gene>
    <name evidence="2" type="ORF">CA163_00605</name>
</gene>
<reference evidence="2 3" key="1">
    <citation type="journal article" date="2017" name="Appl. Environ. Microbiol.">
        <title>Parallel evolution of two clades of a major Atlantic endemic Vibrio parahaemolyticus pathogen lineage by independent acquisition of related pathogenicity islands.</title>
        <authorList>
            <person name="Xu F."/>
            <person name="Gonzalez-Escalona N."/>
            <person name="Drees K.P."/>
            <person name="Sebra R.P."/>
            <person name="Cooper V.S."/>
            <person name="Jones S.H."/>
            <person name="Whistler C.A."/>
        </authorList>
    </citation>
    <scope>NUCLEOTIDE SEQUENCE [LARGE SCALE GENOMIC DNA]</scope>
    <source>
        <strain evidence="2 3">MAVP-3</strain>
    </source>
</reference>
<evidence type="ECO:0000313" key="3">
    <source>
        <dbReference type="Proteomes" id="UP000214596"/>
    </source>
</evidence>
<proteinExistence type="predicted"/>
<protein>
    <recommendedName>
        <fullName evidence="1">DUF6575 domain-containing protein</fullName>
    </recommendedName>
</protein>
<evidence type="ECO:0000313" key="2">
    <source>
        <dbReference type="EMBL" id="OXE34766.1"/>
    </source>
</evidence>
<sequence>MYNITGQTLDTLPLGELEWKRDLIYFDGPLLSEFLTEHGETYLKYWCDCDENYNRWLYFKVKEQDRLRLVNGEKSVKEVMKKQPDSFFFLADEGIDSDRYQLVNMDKLPEHYFPKDTFHLSIEDYEEDENTTSLLFEDEWDLHQRRTKARSSFKNR</sequence>
<feature type="domain" description="DUF6575" evidence="1">
    <location>
        <begin position="25"/>
        <end position="148"/>
    </location>
</feature>
<dbReference type="AlphaFoldDB" id="A0A227JHV9"/>
<dbReference type="InterPro" id="IPR046482">
    <property type="entry name" value="DUF6575"/>
</dbReference>
<accession>A0A227JHV9</accession>
<organism evidence="2 3">
    <name type="scientific">Vibrio parahaemolyticus</name>
    <dbReference type="NCBI Taxonomy" id="670"/>
    <lineage>
        <taxon>Bacteria</taxon>
        <taxon>Pseudomonadati</taxon>
        <taxon>Pseudomonadota</taxon>
        <taxon>Gammaproteobacteria</taxon>
        <taxon>Vibrionales</taxon>
        <taxon>Vibrionaceae</taxon>
        <taxon>Vibrio</taxon>
    </lineage>
</organism>
<comment type="caution">
    <text evidence="2">The sequence shown here is derived from an EMBL/GenBank/DDBJ whole genome shotgun (WGS) entry which is preliminary data.</text>
</comment>
<evidence type="ECO:0000259" key="1">
    <source>
        <dbReference type="Pfam" id="PF20215"/>
    </source>
</evidence>
<name>A0A227JHV9_VIBPH</name>
<dbReference type="EMBL" id="NIXT01000011">
    <property type="protein sequence ID" value="OXE34766.1"/>
    <property type="molecule type" value="Genomic_DNA"/>
</dbReference>